<sequence length="527" mass="57697">MYKITLIIVFVALVIVLILCLTLGGEQSTEQLAKYDIFDDAESAGSNKPSPEEEKHPEFWLTLGREELFKSLAKQKLNVNKAKNIILFMGDGMGLSTITAARILKGQRMNHTGEEAVLSFDKFPYTALSKTYCSNAQVADSACSATAYLSGVKGNIITIGVSAEVTYNNCTASMDPANQVSSIAAWAQRAGKSTGFVTTTPVTHASPAGVYAHTSNRLHECDADLMRYNIDPRKCMDMAQQLITQEPGRNLNVIMGGGLGKLMPNDQRDSHGNYGERRDGKNLVSTWEAMHPQGAFVTNREQLLKVNTSNVSHIMGIFQSKSMKFNAFADETYQPTLSEMTKVALQLLQRNEKGYFVFIEGGLIDSAHHDNRAGLALEETLELDKAVQLARDMTDPSDTLILVTADHSQPMTLAGFPGRGTPILGLNQHERSLDGLKYLTLSYPLGYEQYLDKKGKRMDLEKLNWKIDSKYPSAVKVFKGPHSGEDVSVYASGPFAHLFTGVLQQNTIPIMAAYAACIGNGPTLCDG</sequence>
<evidence type="ECO:0000256" key="3">
    <source>
        <dbReference type="ARBA" id="ARBA00012647"/>
    </source>
</evidence>
<organism evidence="18 19">
    <name type="scientific">Stomoxys calcitrans</name>
    <name type="common">Stable fly</name>
    <name type="synonym">Conops calcitrans</name>
    <dbReference type="NCBI Taxonomy" id="35570"/>
    <lineage>
        <taxon>Eukaryota</taxon>
        <taxon>Metazoa</taxon>
        <taxon>Ecdysozoa</taxon>
        <taxon>Arthropoda</taxon>
        <taxon>Hexapoda</taxon>
        <taxon>Insecta</taxon>
        <taxon>Pterygota</taxon>
        <taxon>Neoptera</taxon>
        <taxon>Endopterygota</taxon>
        <taxon>Diptera</taxon>
        <taxon>Brachycera</taxon>
        <taxon>Muscomorpha</taxon>
        <taxon>Muscoidea</taxon>
        <taxon>Muscidae</taxon>
        <taxon>Stomoxys</taxon>
    </lineage>
</organism>
<keyword evidence="7 16" id="KW-0378">Hydrolase</keyword>
<comment type="catalytic activity">
    <reaction evidence="16">
        <text>a phosphate monoester + H2O = an alcohol + phosphate</text>
        <dbReference type="Rhea" id="RHEA:15017"/>
        <dbReference type="ChEBI" id="CHEBI:15377"/>
        <dbReference type="ChEBI" id="CHEBI:30879"/>
        <dbReference type="ChEBI" id="CHEBI:43474"/>
        <dbReference type="ChEBI" id="CHEBI:67140"/>
        <dbReference type="EC" id="3.1.3.1"/>
    </reaction>
</comment>
<keyword evidence="4" id="KW-1003">Cell membrane</keyword>
<feature type="binding site" evidence="14">
    <location>
        <position position="482"/>
    </location>
    <ligand>
        <name>Zn(2+)</name>
        <dbReference type="ChEBI" id="CHEBI:29105"/>
        <label>2</label>
    </ligand>
</feature>
<feature type="binding site" evidence="14">
    <location>
        <position position="406"/>
    </location>
    <ligand>
        <name>Zn(2+)</name>
        <dbReference type="ChEBI" id="CHEBI:29105"/>
        <label>2</label>
    </ligand>
</feature>
<evidence type="ECO:0000256" key="15">
    <source>
        <dbReference type="RuleBase" id="RU003946"/>
    </source>
</evidence>
<proteinExistence type="inferred from homology"/>
<keyword evidence="5" id="KW-0336">GPI-anchor</keyword>
<dbReference type="AlphaFoldDB" id="A0A1I8PHI3"/>
<name>A0A1I8PHI3_STOCA</name>
<dbReference type="PANTHER" id="PTHR11596">
    <property type="entry name" value="ALKALINE PHOSPHATASE"/>
    <property type="match status" value="1"/>
</dbReference>
<feature type="binding site" evidence="14">
    <location>
        <position position="369"/>
    </location>
    <ligand>
        <name>Zn(2+)</name>
        <dbReference type="ChEBI" id="CHEBI:29105"/>
        <label>2</label>
    </ligand>
</feature>
<evidence type="ECO:0000256" key="11">
    <source>
        <dbReference type="ARBA" id="ARBA00023180"/>
    </source>
</evidence>
<dbReference type="STRING" id="35570.A0A1I8PHI3"/>
<feature type="active site" description="Phosphoserine intermediate" evidence="13">
    <location>
        <position position="141"/>
    </location>
</feature>
<dbReference type="InterPro" id="IPR017850">
    <property type="entry name" value="Alkaline_phosphatase_core_sf"/>
</dbReference>
<evidence type="ECO:0000256" key="12">
    <source>
        <dbReference type="ARBA" id="ARBA00023288"/>
    </source>
</evidence>
<feature type="binding site" evidence="14">
    <location>
        <position position="360"/>
    </location>
    <ligand>
        <name>Mg(2+)</name>
        <dbReference type="ChEBI" id="CHEBI:18420"/>
    </ligand>
</feature>
<keyword evidence="17" id="KW-0732">Signal</keyword>
<dbReference type="EC" id="3.1.3.1" evidence="3 16"/>
<evidence type="ECO:0000256" key="17">
    <source>
        <dbReference type="SAM" id="SignalP"/>
    </source>
</evidence>
<keyword evidence="9 14" id="KW-0460">Magnesium</keyword>
<dbReference type="OrthoDB" id="5818554at2759"/>
<evidence type="ECO:0000256" key="7">
    <source>
        <dbReference type="ARBA" id="ARBA00022801"/>
    </source>
</evidence>
<dbReference type="PANTHER" id="PTHR11596:SF91">
    <property type="entry name" value="ALKALINE PHOSPHATASE-RELATED"/>
    <property type="match status" value="1"/>
</dbReference>
<evidence type="ECO:0000313" key="19">
    <source>
        <dbReference type="Proteomes" id="UP000095300"/>
    </source>
</evidence>
<evidence type="ECO:0000256" key="16">
    <source>
        <dbReference type="RuleBase" id="RU003947"/>
    </source>
</evidence>
<evidence type="ECO:0000256" key="13">
    <source>
        <dbReference type="PIRSR" id="PIRSR601952-1"/>
    </source>
</evidence>
<feature type="binding site" evidence="14">
    <location>
        <position position="91"/>
    </location>
    <ligand>
        <name>Mg(2+)</name>
        <dbReference type="ChEBI" id="CHEBI:18420"/>
    </ligand>
</feature>
<keyword evidence="10" id="KW-0472">Membrane</keyword>
<dbReference type="InterPro" id="IPR018299">
    <property type="entry name" value="Alkaline_phosphatase_AS"/>
</dbReference>
<keyword evidence="12" id="KW-0449">Lipoprotein</keyword>
<dbReference type="GO" id="GO:0046872">
    <property type="term" value="F:metal ion binding"/>
    <property type="evidence" value="ECO:0007669"/>
    <property type="project" value="UniProtKB-KW"/>
</dbReference>
<evidence type="ECO:0000313" key="18">
    <source>
        <dbReference type="EnsemblMetazoa" id="SCAU008052-PA"/>
    </source>
</evidence>
<evidence type="ECO:0000256" key="10">
    <source>
        <dbReference type="ARBA" id="ARBA00023136"/>
    </source>
</evidence>
<protein>
    <recommendedName>
        <fullName evidence="3 16">Alkaline phosphatase</fullName>
        <ecNumber evidence="3 16">3.1.3.1</ecNumber>
    </recommendedName>
</protein>
<keyword evidence="19" id="KW-1185">Reference proteome</keyword>
<dbReference type="GO" id="GO:0005886">
    <property type="term" value="C:plasma membrane"/>
    <property type="evidence" value="ECO:0007669"/>
    <property type="project" value="UniProtKB-SubCell"/>
</dbReference>
<accession>A0A1I8PHI3</accession>
<dbReference type="KEGG" id="scac:106092923"/>
<comment type="cofactor">
    <cofactor evidence="14">
        <name>Mg(2+)</name>
        <dbReference type="ChEBI" id="CHEBI:18420"/>
    </cofactor>
    <text evidence="14">Binds 1 Mg(2+) ion.</text>
</comment>
<evidence type="ECO:0000256" key="2">
    <source>
        <dbReference type="ARBA" id="ARBA00005984"/>
    </source>
</evidence>
<evidence type="ECO:0000256" key="8">
    <source>
        <dbReference type="ARBA" id="ARBA00022833"/>
    </source>
</evidence>
<dbReference type="InterPro" id="IPR001952">
    <property type="entry name" value="Alkaline_phosphatase"/>
</dbReference>
<gene>
    <name evidence="18" type="primary">106092923</name>
</gene>
<reference evidence="18" key="1">
    <citation type="submission" date="2020-05" db="UniProtKB">
        <authorList>
            <consortium name="EnsemblMetazoa"/>
        </authorList>
    </citation>
    <scope>IDENTIFICATION</scope>
    <source>
        <strain evidence="18">USDA</strain>
    </source>
</reference>
<comment type="cofactor">
    <cofactor evidence="14">
        <name>Zn(2+)</name>
        <dbReference type="ChEBI" id="CHEBI:29105"/>
    </cofactor>
    <text evidence="14">Binds 2 Zn(2+) ions.</text>
</comment>
<dbReference type="SUPFAM" id="SSF53649">
    <property type="entry name" value="Alkaline phosphatase-like"/>
    <property type="match status" value="1"/>
</dbReference>
<feature type="binding site" evidence="14">
    <location>
        <position position="365"/>
    </location>
    <ligand>
        <name>Zn(2+)</name>
        <dbReference type="ChEBI" id="CHEBI:29105"/>
        <label>2</label>
    </ligand>
</feature>
<feature type="binding site" evidence="14">
    <location>
        <position position="407"/>
    </location>
    <ligand>
        <name>Zn(2+)</name>
        <dbReference type="ChEBI" id="CHEBI:29105"/>
        <label>2</label>
    </ligand>
</feature>
<dbReference type="PROSITE" id="PS00123">
    <property type="entry name" value="ALKALINE_PHOSPHATASE"/>
    <property type="match status" value="1"/>
</dbReference>
<feature type="signal peptide" evidence="17">
    <location>
        <begin position="1"/>
        <end position="24"/>
    </location>
</feature>
<evidence type="ECO:0000256" key="4">
    <source>
        <dbReference type="ARBA" id="ARBA00022475"/>
    </source>
</evidence>
<feature type="chain" id="PRO_5009326664" description="Alkaline phosphatase" evidence="17">
    <location>
        <begin position="25"/>
        <end position="527"/>
    </location>
</feature>
<keyword evidence="11" id="KW-0325">Glycoprotein</keyword>
<comment type="subcellular location">
    <subcellularLocation>
        <location evidence="1">Cell membrane</location>
        <topology evidence="1">Lipid-anchor</topology>
        <topology evidence="1">GPI-anchor</topology>
    </subcellularLocation>
</comment>
<feature type="binding site" evidence="14">
    <location>
        <position position="204"/>
    </location>
    <ligand>
        <name>Mg(2+)</name>
        <dbReference type="ChEBI" id="CHEBI:18420"/>
    </ligand>
</feature>
<evidence type="ECO:0000256" key="14">
    <source>
        <dbReference type="PIRSR" id="PIRSR601952-2"/>
    </source>
</evidence>
<keyword evidence="6 14" id="KW-0479">Metal-binding</keyword>
<dbReference type="Gene3D" id="3.40.720.10">
    <property type="entry name" value="Alkaline Phosphatase, subunit A"/>
    <property type="match status" value="1"/>
</dbReference>
<comment type="similarity">
    <text evidence="2 15">Belongs to the alkaline phosphatase family.</text>
</comment>
<dbReference type="PRINTS" id="PR00113">
    <property type="entry name" value="ALKPHPHTASE"/>
</dbReference>
<evidence type="ECO:0000256" key="1">
    <source>
        <dbReference type="ARBA" id="ARBA00004609"/>
    </source>
</evidence>
<dbReference type="GO" id="GO:0098552">
    <property type="term" value="C:side of membrane"/>
    <property type="evidence" value="ECO:0007669"/>
    <property type="project" value="UniProtKB-KW"/>
</dbReference>
<feature type="binding site" evidence="14">
    <location>
        <position position="91"/>
    </location>
    <ligand>
        <name>Zn(2+)</name>
        <dbReference type="ChEBI" id="CHEBI:29105"/>
        <label>2</label>
    </ligand>
</feature>
<evidence type="ECO:0000256" key="9">
    <source>
        <dbReference type="ARBA" id="ARBA00022842"/>
    </source>
</evidence>
<dbReference type="Pfam" id="PF00245">
    <property type="entry name" value="Alk_phosphatase"/>
    <property type="match status" value="1"/>
</dbReference>
<evidence type="ECO:0000256" key="6">
    <source>
        <dbReference type="ARBA" id="ARBA00022723"/>
    </source>
</evidence>
<dbReference type="SMART" id="SM00098">
    <property type="entry name" value="alkPPc"/>
    <property type="match status" value="1"/>
</dbReference>
<dbReference type="FunFam" id="3.40.720.10:FF:000008">
    <property type="entry name" value="Alkaline phosphatase"/>
    <property type="match status" value="1"/>
</dbReference>
<dbReference type="CDD" id="cd16012">
    <property type="entry name" value="ALP"/>
    <property type="match status" value="1"/>
</dbReference>
<dbReference type="EnsemblMetazoa" id="SCAU008052-RA">
    <property type="protein sequence ID" value="SCAU008052-PA"/>
    <property type="gene ID" value="SCAU008052"/>
</dbReference>
<dbReference type="Proteomes" id="UP000095300">
    <property type="component" value="Unassembled WGS sequence"/>
</dbReference>
<dbReference type="GO" id="GO:0004035">
    <property type="term" value="F:alkaline phosphatase activity"/>
    <property type="evidence" value="ECO:0007669"/>
    <property type="project" value="UniProtKB-EC"/>
</dbReference>
<dbReference type="VEuPathDB" id="VectorBase:SCAU008052"/>
<feature type="binding site" evidence="14">
    <location>
        <position position="206"/>
    </location>
    <ligand>
        <name>Mg(2+)</name>
        <dbReference type="ChEBI" id="CHEBI:18420"/>
    </ligand>
</feature>
<evidence type="ECO:0000256" key="5">
    <source>
        <dbReference type="ARBA" id="ARBA00022622"/>
    </source>
</evidence>
<keyword evidence="8 14" id="KW-0862">Zinc</keyword>